<sequence length="90" mass="9922">MTPTLLTILGWSELLCTFDAAQYGAALQTLQKEGIPCRTHTVNMSSASRRTGTAFAVGERTDRSIEYQIFVKKADLPKAQLALQGRLHNL</sequence>
<proteinExistence type="predicted"/>
<comment type="caution">
    <text evidence="1">The sequence shown here is derived from an EMBL/GenBank/DDBJ whole genome shotgun (WGS) entry which is preliminary data.</text>
</comment>
<organism evidence="1 2">
    <name type="scientific">Candidatus Gemmiger avistercoris</name>
    <dbReference type="NCBI Taxonomy" id="2838606"/>
    <lineage>
        <taxon>Bacteria</taxon>
        <taxon>Bacillati</taxon>
        <taxon>Bacillota</taxon>
        <taxon>Clostridia</taxon>
        <taxon>Eubacteriales</taxon>
        <taxon>Gemmiger</taxon>
    </lineage>
</organism>
<evidence type="ECO:0000313" key="2">
    <source>
        <dbReference type="Proteomes" id="UP000824105"/>
    </source>
</evidence>
<protein>
    <recommendedName>
        <fullName evidence="3">DUF2007 domain-containing protein</fullName>
    </recommendedName>
</protein>
<dbReference type="EMBL" id="DXBF01000046">
    <property type="protein sequence ID" value="HIZ62086.1"/>
    <property type="molecule type" value="Genomic_DNA"/>
</dbReference>
<evidence type="ECO:0008006" key="3">
    <source>
        <dbReference type="Google" id="ProtNLM"/>
    </source>
</evidence>
<reference evidence="1" key="2">
    <citation type="submission" date="2021-04" db="EMBL/GenBank/DDBJ databases">
        <authorList>
            <person name="Gilroy R."/>
        </authorList>
    </citation>
    <scope>NUCLEOTIDE SEQUENCE</scope>
    <source>
        <strain evidence="1">CHK188-11489</strain>
    </source>
</reference>
<gene>
    <name evidence="1" type="ORF">H9724_04880</name>
</gene>
<dbReference type="Proteomes" id="UP000824105">
    <property type="component" value="Unassembled WGS sequence"/>
</dbReference>
<name>A0A9D2FK91_9FIRM</name>
<accession>A0A9D2FK91</accession>
<evidence type="ECO:0000313" key="1">
    <source>
        <dbReference type="EMBL" id="HIZ62086.1"/>
    </source>
</evidence>
<reference evidence="1" key="1">
    <citation type="journal article" date="2021" name="PeerJ">
        <title>Extensive microbial diversity within the chicken gut microbiome revealed by metagenomics and culture.</title>
        <authorList>
            <person name="Gilroy R."/>
            <person name="Ravi A."/>
            <person name="Getino M."/>
            <person name="Pursley I."/>
            <person name="Horton D.L."/>
            <person name="Alikhan N.F."/>
            <person name="Baker D."/>
            <person name="Gharbi K."/>
            <person name="Hall N."/>
            <person name="Watson M."/>
            <person name="Adriaenssens E.M."/>
            <person name="Foster-Nyarko E."/>
            <person name="Jarju S."/>
            <person name="Secka A."/>
            <person name="Antonio M."/>
            <person name="Oren A."/>
            <person name="Chaudhuri R.R."/>
            <person name="La Ragione R."/>
            <person name="Hildebrand F."/>
            <person name="Pallen M.J."/>
        </authorList>
    </citation>
    <scope>NUCLEOTIDE SEQUENCE</scope>
    <source>
        <strain evidence="1">CHK188-11489</strain>
    </source>
</reference>
<dbReference type="AlphaFoldDB" id="A0A9D2FK91"/>